<organism evidence="1">
    <name type="scientific">Baffinella frigidus</name>
    <dbReference type="NCBI Taxonomy" id="2571260"/>
    <lineage>
        <taxon>Eukaryota</taxon>
        <taxon>Cryptophyceae</taxon>
        <taxon>Cryptomonadales</taxon>
        <taxon>Baffinellaceae</taxon>
        <taxon>Baffinella</taxon>
    </lineage>
</organism>
<accession>A0A6C0X6E1</accession>
<name>A0A6C0X6E1_9CRYP</name>
<gene>
    <name evidence="1" type="primary">ORF167</name>
</gene>
<geneLocation type="mitochondrion" evidence="1"/>
<dbReference type="EMBL" id="MK292549">
    <property type="protein sequence ID" value="QIC54982.1"/>
    <property type="molecule type" value="Genomic_DNA"/>
</dbReference>
<reference evidence="1" key="2">
    <citation type="journal article" date="2019" name="Mitochondrial DNA Part B Resour">
        <title>The complete mitochondrial genome of a marine microalgae Cryptophyceae sp. CCMP2293.</title>
        <authorList>
            <person name="Hu S."/>
            <person name="Xu Y."/>
            <person name="Xu B."/>
            <person name="Li F."/>
        </authorList>
    </citation>
    <scope>NUCLEOTIDE SEQUENCE</scope>
</reference>
<evidence type="ECO:0000313" key="1">
    <source>
        <dbReference type="EMBL" id="QIC54982.1"/>
    </source>
</evidence>
<proteinExistence type="predicted"/>
<reference evidence="1" key="1">
    <citation type="submission" date="2018-12" db="EMBL/GenBank/DDBJ databases">
        <authorList>
            <person name="hu s."/>
            <person name="Xu Y."/>
            <person name="Xu B."/>
            <person name="Li F."/>
        </authorList>
    </citation>
    <scope>NUCLEOTIDE SEQUENCE</scope>
</reference>
<protein>
    <recommendedName>
        <fullName evidence="2">Ribosomal protein L10</fullName>
    </recommendedName>
</protein>
<evidence type="ECO:0008006" key="2">
    <source>
        <dbReference type="Google" id="ProtNLM"/>
    </source>
</evidence>
<sequence length="167" mass="20249">MNYSKKKHLLLIKWVNIILPKFDFFIICYKKPLHTKNYLELRKNFKNIKKISSSNFKCCVLFNEISNFRIFSGKLTIVYFSNINLKEIKQFLDIVEKQKILVPLLYFHSNRFITTSEVLIKNQLKRYSYISHINLSAKIFFVNFSYQKVLLFYMQNIYTYLIIKNEK</sequence>
<keyword evidence="1" id="KW-0496">Mitochondrion</keyword>
<dbReference type="AlphaFoldDB" id="A0A6C0X6E1"/>